<feature type="compositionally biased region" description="Low complexity" evidence="1">
    <location>
        <begin position="50"/>
        <end position="60"/>
    </location>
</feature>
<evidence type="ECO:0000256" key="1">
    <source>
        <dbReference type="SAM" id="MobiDB-lite"/>
    </source>
</evidence>
<protein>
    <submittedName>
        <fullName evidence="2">Uncharacterized protein</fullName>
    </submittedName>
</protein>
<name>A0A8S3JPW0_9BILA</name>
<accession>A0A8S3JPW0</accession>
<feature type="compositionally biased region" description="Polar residues" evidence="1">
    <location>
        <begin position="68"/>
        <end position="77"/>
    </location>
</feature>
<sequence>SSSASLNKKTVISTQKTSQLTKANQKQSSNSTTVNKHSSTVLPFKPKTVQSQTSTNNNNNTKERSGLTKPTSSSVESRQIKPPKINSSSVKTISQERSLSAPVKKTKPTINEETITKPISSAASMKIPKISANHDSMKKSTATLDKIPKKQVSKETTVKVTKTQDNTLLNKSVKKNKW</sequence>
<dbReference type="EMBL" id="CAJOBI010347861">
    <property type="protein sequence ID" value="CAF5219183.1"/>
    <property type="molecule type" value="Genomic_DNA"/>
</dbReference>
<evidence type="ECO:0000313" key="3">
    <source>
        <dbReference type="Proteomes" id="UP000676336"/>
    </source>
</evidence>
<organism evidence="2 3">
    <name type="scientific">Rotaria magnacalcarata</name>
    <dbReference type="NCBI Taxonomy" id="392030"/>
    <lineage>
        <taxon>Eukaryota</taxon>
        <taxon>Metazoa</taxon>
        <taxon>Spiralia</taxon>
        <taxon>Gnathifera</taxon>
        <taxon>Rotifera</taxon>
        <taxon>Eurotatoria</taxon>
        <taxon>Bdelloidea</taxon>
        <taxon>Philodinida</taxon>
        <taxon>Philodinidae</taxon>
        <taxon>Rotaria</taxon>
    </lineage>
</organism>
<feature type="non-terminal residue" evidence="2">
    <location>
        <position position="1"/>
    </location>
</feature>
<comment type="caution">
    <text evidence="2">The sequence shown here is derived from an EMBL/GenBank/DDBJ whole genome shotgun (WGS) entry which is preliminary data.</text>
</comment>
<gene>
    <name evidence="2" type="ORF">SMN809_LOCUS81304</name>
</gene>
<evidence type="ECO:0000313" key="2">
    <source>
        <dbReference type="EMBL" id="CAF5219183.1"/>
    </source>
</evidence>
<reference evidence="2" key="1">
    <citation type="submission" date="2021-02" db="EMBL/GenBank/DDBJ databases">
        <authorList>
            <person name="Nowell W R."/>
        </authorList>
    </citation>
    <scope>NUCLEOTIDE SEQUENCE</scope>
</reference>
<feature type="compositionally biased region" description="Polar residues" evidence="1">
    <location>
        <begin position="1"/>
        <end position="41"/>
    </location>
</feature>
<feature type="region of interest" description="Disordered" evidence="1">
    <location>
        <begin position="1"/>
        <end position="111"/>
    </location>
</feature>
<proteinExistence type="predicted"/>
<dbReference type="AlphaFoldDB" id="A0A8S3JPW0"/>
<dbReference type="Proteomes" id="UP000676336">
    <property type="component" value="Unassembled WGS sequence"/>
</dbReference>
<feature type="compositionally biased region" description="Polar residues" evidence="1">
    <location>
        <begin position="85"/>
        <end position="98"/>
    </location>
</feature>